<organism evidence="2 3">
    <name type="scientific">Carex littledalei</name>
    <dbReference type="NCBI Taxonomy" id="544730"/>
    <lineage>
        <taxon>Eukaryota</taxon>
        <taxon>Viridiplantae</taxon>
        <taxon>Streptophyta</taxon>
        <taxon>Embryophyta</taxon>
        <taxon>Tracheophyta</taxon>
        <taxon>Spermatophyta</taxon>
        <taxon>Magnoliopsida</taxon>
        <taxon>Liliopsida</taxon>
        <taxon>Poales</taxon>
        <taxon>Cyperaceae</taxon>
        <taxon>Cyperoideae</taxon>
        <taxon>Cariceae</taxon>
        <taxon>Carex</taxon>
        <taxon>Carex subgen. Euthyceras</taxon>
    </lineage>
</organism>
<gene>
    <name evidence="2" type="ORF">FCM35_KLT03449</name>
</gene>
<reference evidence="2" key="1">
    <citation type="submission" date="2020-01" db="EMBL/GenBank/DDBJ databases">
        <title>Genome sequence of Kobresia littledalei, the first chromosome-level genome in the family Cyperaceae.</title>
        <authorList>
            <person name="Qu G."/>
        </authorList>
    </citation>
    <scope>NUCLEOTIDE SEQUENCE</scope>
    <source>
        <strain evidence="2">C.B.Clarke</strain>
        <tissue evidence="2">Leaf</tissue>
    </source>
</reference>
<evidence type="ECO:0000313" key="2">
    <source>
        <dbReference type="EMBL" id="KAF3332043.1"/>
    </source>
</evidence>
<dbReference type="GO" id="GO:0009535">
    <property type="term" value="C:chloroplast thylakoid membrane"/>
    <property type="evidence" value="ECO:0007669"/>
    <property type="project" value="TreeGrafter"/>
</dbReference>
<dbReference type="Proteomes" id="UP000623129">
    <property type="component" value="Unassembled WGS sequence"/>
</dbReference>
<keyword evidence="3" id="KW-1185">Reference proteome</keyword>
<feature type="domain" description="DUF7148" evidence="1">
    <location>
        <begin position="76"/>
        <end position="196"/>
    </location>
</feature>
<name>A0A833R234_9POAL</name>
<sequence length="197" mass="21793">MAALKQLLINSNFHQKSPSFSSSSPQFSSNYRVILSTFNENYFKTNRLTYCSKNRRTIYLPRAESRKDGIVSVEDDDDGVSLGTLKLPGNTDVARFETLLFQWGNSLCQGANIPLPMPLKVDKVQGGVRLGFTEVDQGKTEVVVYIDCIVCPETDGIGPVFRAIRNGPSKAQAPPGEPRIMRSLLQALQKAVQIARL</sequence>
<dbReference type="Pfam" id="PF23650">
    <property type="entry name" value="DUF7148"/>
    <property type="match status" value="1"/>
</dbReference>
<evidence type="ECO:0000313" key="3">
    <source>
        <dbReference type="Proteomes" id="UP000623129"/>
    </source>
</evidence>
<accession>A0A833R234</accession>
<dbReference type="AlphaFoldDB" id="A0A833R234"/>
<comment type="caution">
    <text evidence="2">The sequence shown here is derived from an EMBL/GenBank/DDBJ whole genome shotgun (WGS) entry which is preliminary data.</text>
</comment>
<dbReference type="PANTHER" id="PTHR36352">
    <property type="entry name" value="EXPRESSED PROTEIN"/>
    <property type="match status" value="1"/>
</dbReference>
<dbReference type="EMBL" id="SWLB01000012">
    <property type="protein sequence ID" value="KAF3332043.1"/>
    <property type="molecule type" value="Genomic_DNA"/>
</dbReference>
<evidence type="ECO:0000259" key="1">
    <source>
        <dbReference type="Pfam" id="PF23650"/>
    </source>
</evidence>
<proteinExistence type="predicted"/>
<dbReference type="PANTHER" id="PTHR36352:SF1">
    <property type="entry name" value="EXPRESSED PROTEIN"/>
    <property type="match status" value="1"/>
</dbReference>
<protein>
    <recommendedName>
        <fullName evidence="1">DUF7148 domain-containing protein</fullName>
    </recommendedName>
</protein>
<dbReference type="OrthoDB" id="1930092at2759"/>
<dbReference type="InterPro" id="IPR055572">
    <property type="entry name" value="DUF7148"/>
</dbReference>
<dbReference type="GO" id="GO:0009570">
    <property type="term" value="C:chloroplast stroma"/>
    <property type="evidence" value="ECO:0007669"/>
    <property type="project" value="TreeGrafter"/>
</dbReference>